<evidence type="ECO:0000313" key="2">
    <source>
        <dbReference type="WBParaSite" id="Pan_g17104.t1"/>
    </source>
</evidence>
<dbReference type="Proteomes" id="UP000492821">
    <property type="component" value="Unassembled WGS sequence"/>
</dbReference>
<proteinExistence type="predicted"/>
<name>A0A7E4V7Q9_PANRE</name>
<dbReference type="AlphaFoldDB" id="A0A7E4V7Q9"/>
<reference evidence="1" key="1">
    <citation type="journal article" date="2013" name="Genetics">
        <title>The draft genome and transcriptome of Panagrellus redivivus are shaped by the harsh demands of a free-living lifestyle.</title>
        <authorList>
            <person name="Srinivasan J."/>
            <person name="Dillman A.R."/>
            <person name="Macchietto M.G."/>
            <person name="Heikkinen L."/>
            <person name="Lakso M."/>
            <person name="Fracchia K.M."/>
            <person name="Antoshechkin I."/>
            <person name="Mortazavi A."/>
            <person name="Wong G."/>
            <person name="Sternberg P.W."/>
        </authorList>
    </citation>
    <scope>NUCLEOTIDE SEQUENCE [LARGE SCALE GENOMIC DNA]</scope>
    <source>
        <strain evidence="1">MT8872</strain>
    </source>
</reference>
<organism evidence="1 2">
    <name type="scientific">Panagrellus redivivus</name>
    <name type="common">Microworm</name>
    <dbReference type="NCBI Taxonomy" id="6233"/>
    <lineage>
        <taxon>Eukaryota</taxon>
        <taxon>Metazoa</taxon>
        <taxon>Ecdysozoa</taxon>
        <taxon>Nematoda</taxon>
        <taxon>Chromadorea</taxon>
        <taxon>Rhabditida</taxon>
        <taxon>Tylenchina</taxon>
        <taxon>Panagrolaimomorpha</taxon>
        <taxon>Panagrolaimoidea</taxon>
        <taxon>Panagrolaimidae</taxon>
        <taxon>Panagrellus</taxon>
    </lineage>
</organism>
<dbReference type="WBParaSite" id="Pan_g17104.t1">
    <property type="protein sequence ID" value="Pan_g17104.t1"/>
    <property type="gene ID" value="Pan_g17104"/>
</dbReference>
<reference evidence="2" key="2">
    <citation type="submission" date="2020-10" db="UniProtKB">
        <authorList>
            <consortium name="WormBaseParasite"/>
        </authorList>
    </citation>
    <scope>IDENTIFICATION</scope>
</reference>
<sequence>MQRLFRRKKLPRQRQRLSRPYAIGSAVWPLTIPMTAYQLNGKRKCASVKRGDTNIDSARMDFDGSSVNEIATYIVSMYLYTAN</sequence>
<protein>
    <submittedName>
        <fullName evidence="2">Uncharacterized protein</fullName>
    </submittedName>
</protein>
<accession>A0A7E4V7Q9</accession>
<keyword evidence="1" id="KW-1185">Reference proteome</keyword>
<evidence type="ECO:0000313" key="1">
    <source>
        <dbReference type="Proteomes" id="UP000492821"/>
    </source>
</evidence>